<sequence length="225" mass="25017">MAAYLILTKADRLILDSYKTVLDGFSEYFGEGYELVLHSLEDLEHSVIKIINGHYTNREEGAPITDLALTMLERIRKQSSPHSLVYFNRKNGSTLKSATIPIIGEGGRIIGLLCINLHLDIPFSTMLSSFFNEPPATPAITESFNEDMEGLIASSVREAKTKVMADASVSSSNKNKEIVRILHDKGIFQVKEAVVQVAHALDISKNTVYLHLRNLSNGGQNERRE</sequence>
<evidence type="ECO:0000259" key="2">
    <source>
        <dbReference type="Pfam" id="PF13309"/>
    </source>
</evidence>
<dbReference type="Pfam" id="PF08348">
    <property type="entry name" value="PAS_6"/>
    <property type="match status" value="1"/>
</dbReference>
<dbReference type="InterPro" id="IPR039446">
    <property type="entry name" value="DauR-like"/>
</dbReference>
<evidence type="ECO:0000259" key="1">
    <source>
        <dbReference type="Pfam" id="PF08348"/>
    </source>
</evidence>
<organism evidence="3">
    <name type="scientific">Clostridium symbiosum</name>
    <name type="common">Bacteroides symbiosus</name>
    <dbReference type="NCBI Taxonomy" id="1512"/>
    <lineage>
        <taxon>Bacteria</taxon>
        <taxon>Bacillati</taxon>
        <taxon>Bacillota</taxon>
        <taxon>Clostridia</taxon>
        <taxon>Lachnospirales</taxon>
        <taxon>Lachnospiraceae</taxon>
        <taxon>Otoolea</taxon>
    </lineage>
</organism>
<gene>
    <name evidence="3" type="ORF">CSLFYP84_00656</name>
</gene>
<evidence type="ECO:0000313" key="3">
    <source>
        <dbReference type="EMBL" id="VYT82029.1"/>
    </source>
</evidence>
<dbReference type="EMBL" id="CACRUA010000007">
    <property type="protein sequence ID" value="VYT82029.1"/>
    <property type="molecule type" value="Genomic_DNA"/>
</dbReference>
<name>A0A6N2ZRG7_CLOSY</name>
<feature type="domain" description="YheO-like" evidence="1">
    <location>
        <begin position="15"/>
        <end position="121"/>
    </location>
</feature>
<reference evidence="3" key="1">
    <citation type="submission" date="2019-11" db="EMBL/GenBank/DDBJ databases">
        <authorList>
            <person name="Feng L."/>
        </authorList>
    </citation>
    <scope>NUCLEOTIDE SEQUENCE</scope>
    <source>
        <strain evidence="3">CsymbiosumLFYP84</strain>
    </source>
</reference>
<dbReference type="InterPro" id="IPR013559">
    <property type="entry name" value="YheO"/>
</dbReference>
<dbReference type="RefSeq" id="WP_156684346.1">
    <property type="nucleotide sequence ID" value="NZ_CACRUA010000007.1"/>
</dbReference>
<dbReference type="PANTHER" id="PTHR35568:SF1">
    <property type="entry name" value="TRANSCRIPTIONAL REGULATOR DAUR"/>
    <property type="match status" value="1"/>
</dbReference>
<dbReference type="Pfam" id="PF13309">
    <property type="entry name" value="HTH_22"/>
    <property type="match status" value="1"/>
</dbReference>
<protein>
    <submittedName>
        <fullName evidence="3">YheO-like PAS domain protein</fullName>
    </submittedName>
</protein>
<dbReference type="PANTHER" id="PTHR35568">
    <property type="entry name" value="TRANSCRIPTIONAL REGULATOR DAUR"/>
    <property type="match status" value="1"/>
</dbReference>
<accession>A0A6N2ZRG7</accession>
<proteinExistence type="predicted"/>
<feature type="domain" description="Transcriptional regulator DauR-like HTH" evidence="2">
    <location>
        <begin position="157"/>
        <end position="213"/>
    </location>
</feature>
<dbReference type="AlphaFoldDB" id="A0A6N2ZRG7"/>
<dbReference type="InterPro" id="IPR039445">
    <property type="entry name" value="DauR-like_HTH"/>
</dbReference>